<gene>
    <name evidence="3" type="ORF">L798_10120</name>
</gene>
<dbReference type="eggNOG" id="ENOG502QPVK">
    <property type="taxonomic scope" value="Eukaryota"/>
</dbReference>
<dbReference type="PANTHER" id="PTHR31697">
    <property type="entry name" value="INTEGRATOR COMPLEX SUBUNIT 5"/>
    <property type="match status" value="1"/>
</dbReference>
<dbReference type="Pfam" id="PF14838">
    <property type="entry name" value="INTS5_C"/>
    <property type="match status" value="1"/>
</dbReference>
<evidence type="ECO:0000313" key="3">
    <source>
        <dbReference type="EMBL" id="KDR16305.1"/>
    </source>
</evidence>
<dbReference type="SUPFAM" id="SSF48371">
    <property type="entry name" value="ARM repeat"/>
    <property type="match status" value="1"/>
</dbReference>
<protein>
    <submittedName>
        <fullName evidence="3">Integrator complex subunit 5</fullName>
    </submittedName>
</protein>
<dbReference type="InterPro" id="IPR029444">
    <property type="entry name" value="INTS5_C"/>
</dbReference>
<evidence type="ECO:0000259" key="2">
    <source>
        <dbReference type="Pfam" id="PF14838"/>
    </source>
</evidence>
<name>A0A067R9K9_ZOONE</name>
<dbReference type="InParanoid" id="A0A067R9K9"/>
<feature type="non-terminal residue" evidence="3">
    <location>
        <position position="1"/>
    </location>
</feature>
<evidence type="ECO:0000313" key="4">
    <source>
        <dbReference type="Proteomes" id="UP000027135"/>
    </source>
</evidence>
<proteinExistence type="predicted"/>
<dbReference type="InterPro" id="IPR040316">
    <property type="entry name" value="INTS5"/>
</dbReference>
<dbReference type="AlphaFoldDB" id="A0A067R9K9"/>
<reference evidence="3 4" key="1">
    <citation type="journal article" date="2014" name="Nat. Commun.">
        <title>Molecular traces of alternative social organization in a termite genome.</title>
        <authorList>
            <person name="Terrapon N."/>
            <person name="Li C."/>
            <person name="Robertson H.M."/>
            <person name="Ji L."/>
            <person name="Meng X."/>
            <person name="Booth W."/>
            <person name="Chen Z."/>
            <person name="Childers C.P."/>
            <person name="Glastad K.M."/>
            <person name="Gokhale K."/>
            <person name="Gowin J."/>
            <person name="Gronenberg W."/>
            <person name="Hermansen R.A."/>
            <person name="Hu H."/>
            <person name="Hunt B.G."/>
            <person name="Huylmans A.K."/>
            <person name="Khalil S.M."/>
            <person name="Mitchell R.D."/>
            <person name="Munoz-Torres M.C."/>
            <person name="Mustard J.A."/>
            <person name="Pan H."/>
            <person name="Reese J.T."/>
            <person name="Scharf M.E."/>
            <person name="Sun F."/>
            <person name="Vogel H."/>
            <person name="Xiao J."/>
            <person name="Yang W."/>
            <person name="Yang Z."/>
            <person name="Yang Z."/>
            <person name="Zhou J."/>
            <person name="Zhu J."/>
            <person name="Brent C.S."/>
            <person name="Elsik C.G."/>
            <person name="Goodisman M.A."/>
            <person name="Liberles D.A."/>
            <person name="Roe R.M."/>
            <person name="Vargo E.L."/>
            <person name="Vilcinskas A."/>
            <person name="Wang J."/>
            <person name="Bornberg-Bauer E."/>
            <person name="Korb J."/>
            <person name="Zhang G."/>
            <person name="Liebig J."/>
        </authorList>
    </citation>
    <scope>NUCLEOTIDE SEQUENCE [LARGE SCALE GENOMIC DNA]</scope>
    <source>
        <tissue evidence="3">Whole organism</tissue>
    </source>
</reference>
<dbReference type="Proteomes" id="UP000027135">
    <property type="component" value="Unassembled WGS sequence"/>
</dbReference>
<dbReference type="OMA" id="KDFCVHS"/>
<dbReference type="InterPro" id="IPR029445">
    <property type="entry name" value="INTS5_N"/>
</dbReference>
<organism evidence="3 4">
    <name type="scientific">Zootermopsis nevadensis</name>
    <name type="common">Dampwood termite</name>
    <dbReference type="NCBI Taxonomy" id="136037"/>
    <lineage>
        <taxon>Eukaryota</taxon>
        <taxon>Metazoa</taxon>
        <taxon>Ecdysozoa</taxon>
        <taxon>Arthropoda</taxon>
        <taxon>Hexapoda</taxon>
        <taxon>Insecta</taxon>
        <taxon>Pterygota</taxon>
        <taxon>Neoptera</taxon>
        <taxon>Polyneoptera</taxon>
        <taxon>Dictyoptera</taxon>
        <taxon>Blattodea</taxon>
        <taxon>Blattoidea</taxon>
        <taxon>Termitoidae</taxon>
        <taxon>Termopsidae</taxon>
        <taxon>Zootermopsis</taxon>
    </lineage>
</organism>
<keyword evidence="4" id="KW-1185">Reference proteome</keyword>
<dbReference type="EMBL" id="KK852801">
    <property type="protein sequence ID" value="KDR16305.1"/>
    <property type="molecule type" value="Genomic_DNA"/>
</dbReference>
<dbReference type="Pfam" id="PF14837">
    <property type="entry name" value="INTS5_N"/>
    <property type="match status" value="1"/>
</dbReference>
<dbReference type="PANTHER" id="PTHR31697:SF2">
    <property type="entry name" value="INTEGRATOR COMPLEX SUBUNIT 5"/>
    <property type="match status" value="1"/>
</dbReference>
<sequence>PQDLMSDLRTFVAGATRAVKTNPLELARTALSILKTLPAARDAVLEYFCTLFDSAVSKYVTQIEVSTSTSGHEDATIVEIHVVLCSFVSSNPKAWAPIISTWSLELLGELSSRYAGRAHVPLSASLNETLQLWMSCRATRTLIDITTQCLSCLMHSDTESCINALLDTSVAHSPHFDWVVAHVGSCFPHTVITRAPKLNSVVGILGHLAGSHFVDIRSALLELFQWSLEADHHEADGENAERPATVPFLLQLASLSPTLLRALTTDVLHTLTPSMLPKLAALAPGWCDYCGGSRALEDLIVHLALGCEQGGTQILKLLLDAASPVDDTVTSVPDSPASASVKATSREILELLLQEIDHLLRSTMPGSYTIPLLSSIKQEITVIQPLLLSRDPLHVQTAVRLLGLLGYHSTAVLVSSAAFLLQRASTDDHLAALVRLVTGGVCNSTSASQSEQENGCLYKSGCLAQALEQAIRNNAGCILGDEGGTQPLPEQLWHNVARLLRWEYSGKAPSIRGGLISRAVRCNLREASDHLCAVSDSRLAHAVATALDLAIVGDKSSNDVYMLSVQFTLLMAKAAVTYFFLCVSEKDDLVRLRGVRLCCCLLAHLSSHSPPARSLALRELLEGSLFRSHSRLFGANLPPLIRAPREDVELLCENHKQGTSVMLAQRHSSVFHTGVIGYGPRKTQPNLSQDPDTVTRCTQLLIEVIKACCSTGSETGSEQSQTQPVSLDAITTVSLLLVELISPDVMYNGLPWPEEEFCKVTVERDLYIRRLFDDLPLIWHLMSLVASYRPALCYCSVLLRALTATLLAQWGSAAQRAQHNDKLLATTTQVLELMALGQLLPPPLSSLRDVIPYLKPQEVVQLLRDCVWNYLRDHVPSPALFARDENGLMWRDATLARPEPQYTDTLRSTMQNNIQHLGTLYSQLFPPTSSDSQN</sequence>
<dbReference type="FunCoup" id="A0A067R9K9">
    <property type="interactions" value="1994"/>
</dbReference>
<accession>A0A067R9K9</accession>
<dbReference type="GO" id="GO:0032039">
    <property type="term" value="C:integrator complex"/>
    <property type="evidence" value="ECO:0007669"/>
    <property type="project" value="InterPro"/>
</dbReference>
<dbReference type="GO" id="GO:0034472">
    <property type="term" value="P:snRNA 3'-end processing"/>
    <property type="evidence" value="ECO:0007669"/>
    <property type="project" value="TreeGrafter"/>
</dbReference>
<evidence type="ECO:0000259" key="1">
    <source>
        <dbReference type="Pfam" id="PF14837"/>
    </source>
</evidence>
<dbReference type="InterPro" id="IPR016024">
    <property type="entry name" value="ARM-type_fold"/>
</dbReference>
<feature type="domain" description="Integrator complex subunit 5 N-terminal" evidence="1">
    <location>
        <begin position="2"/>
        <end position="194"/>
    </location>
</feature>
<feature type="domain" description="Integrator complex subunit 5 C-terminal" evidence="2">
    <location>
        <begin position="197"/>
        <end position="917"/>
    </location>
</feature>
<dbReference type="STRING" id="136037.A0A067R9K9"/>